<name>A0A8X6VM00_TRICX</name>
<protein>
    <submittedName>
        <fullName evidence="1">Uncharacterized protein</fullName>
    </submittedName>
</protein>
<keyword evidence="2" id="KW-1185">Reference proteome</keyword>
<comment type="caution">
    <text evidence="1">The sequence shown here is derived from an EMBL/GenBank/DDBJ whole genome shotgun (WGS) entry which is preliminary data.</text>
</comment>
<dbReference type="Proteomes" id="UP000887159">
    <property type="component" value="Unassembled WGS sequence"/>
</dbReference>
<dbReference type="EMBL" id="BMAU01021314">
    <property type="protein sequence ID" value="GFY12489.1"/>
    <property type="molecule type" value="Genomic_DNA"/>
</dbReference>
<accession>A0A8X6VM00</accession>
<gene>
    <name evidence="1" type="ORF">TNCV_1799111</name>
</gene>
<sequence length="97" mass="11367">MPDHRSFQRLHRQLRETHSFLVARHDAGQRRPVRSSSLEESILNFLVNKSESSQAVAHHKVRAFNPAIFSNCQWVVQRCALQLDFMAHVRNSYEQLL</sequence>
<evidence type="ECO:0000313" key="2">
    <source>
        <dbReference type="Proteomes" id="UP000887159"/>
    </source>
</evidence>
<dbReference type="AlphaFoldDB" id="A0A8X6VM00"/>
<reference evidence="1" key="1">
    <citation type="submission" date="2020-08" db="EMBL/GenBank/DDBJ databases">
        <title>Multicomponent nature underlies the extraordinary mechanical properties of spider dragline silk.</title>
        <authorList>
            <person name="Kono N."/>
            <person name="Nakamura H."/>
            <person name="Mori M."/>
            <person name="Yoshida Y."/>
            <person name="Ohtoshi R."/>
            <person name="Malay A.D."/>
            <person name="Moran D.A.P."/>
            <person name="Tomita M."/>
            <person name="Numata K."/>
            <person name="Arakawa K."/>
        </authorList>
    </citation>
    <scope>NUCLEOTIDE SEQUENCE</scope>
</reference>
<evidence type="ECO:0000313" key="1">
    <source>
        <dbReference type="EMBL" id="GFY12489.1"/>
    </source>
</evidence>
<organism evidence="1 2">
    <name type="scientific">Trichonephila clavipes</name>
    <name type="common">Golden silk orbweaver</name>
    <name type="synonym">Nephila clavipes</name>
    <dbReference type="NCBI Taxonomy" id="2585209"/>
    <lineage>
        <taxon>Eukaryota</taxon>
        <taxon>Metazoa</taxon>
        <taxon>Ecdysozoa</taxon>
        <taxon>Arthropoda</taxon>
        <taxon>Chelicerata</taxon>
        <taxon>Arachnida</taxon>
        <taxon>Araneae</taxon>
        <taxon>Araneomorphae</taxon>
        <taxon>Entelegynae</taxon>
        <taxon>Araneoidea</taxon>
        <taxon>Nephilidae</taxon>
        <taxon>Trichonephila</taxon>
    </lineage>
</organism>
<proteinExistence type="predicted"/>